<proteinExistence type="predicted"/>
<dbReference type="RefSeq" id="WP_174396763.1">
    <property type="nucleotide sequence ID" value="NZ_VBSB01000003.1"/>
</dbReference>
<dbReference type="PROSITE" id="PS50850">
    <property type="entry name" value="MFS"/>
    <property type="match status" value="1"/>
</dbReference>
<evidence type="ECO:0000256" key="3">
    <source>
        <dbReference type="ARBA" id="ARBA00022989"/>
    </source>
</evidence>
<dbReference type="InterPro" id="IPR011701">
    <property type="entry name" value="MFS"/>
</dbReference>
<feature type="transmembrane region" description="Helical" evidence="5">
    <location>
        <begin position="162"/>
        <end position="184"/>
    </location>
</feature>
<comment type="caution">
    <text evidence="7">The sequence shown here is derived from an EMBL/GenBank/DDBJ whole genome shotgun (WGS) entry which is preliminary data.</text>
</comment>
<evidence type="ECO:0000256" key="1">
    <source>
        <dbReference type="ARBA" id="ARBA00004651"/>
    </source>
</evidence>
<keyword evidence="4 5" id="KW-0472">Membrane</keyword>
<evidence type="ECO:0000259" key="6">
    <source>
        <dbReference type="PROSITE" id="PS50850"/>
    </source>
</evidence>
<dbReference type="InterPro" id="IPR036259">
    <property type="entry name" value="MFS_trans_sf"/>
</dbReference>
<feature type="transmembrane region" description="Helical" evidence="5">
    <location>
        <begin position="58"/>
        <end position="77"/>
    </location>
</feature>
<feature type="transmembrane region" description="Helical" evidence="5">
    <location>
        <begin position="360"/>
        <end position="381"/>
    </location>
</feature>
<sequence>MAAAGVTMSLTAPLEVLFIQSASDSSAYIGVFMLAACLGVIVVDVFGTRFVPSVDARVALTAGLAMFAVACIGMGLADGGVLLMSSRMLQGLGSGVVLGAGLQAAVRVYPRIKSETPFPPGQSDPEITRCLARFNAAFLLGGALGSPGGLLVAGIVDGRIGYQLAFVGTGILALFVAGALAVALPRLAAPAGIPRPTVGLPQFDRSPGSRAALVLAMVGDFLRGGVLFTALPLAGAVWHYPVSTIAVAIALMSGAEILALQVAYRIIPRVGVVAVLVASFLVGTLCAALLALGPGTTTYLVASTLFGISLAGATASLPVLVVAQVSESSAGLAKFRISAGIGMLAGSVGCAVLATRISMAALFVLIAVILLCSAQLARFVGRRMTVT</sequence>
<dbReference type="Proteomes" id="UP000708347">
    <property type="component" value="Unassembled WGS sequence"/>
</dbReference>
<feature type="transmembrane region" description="Helical" evidence="5">
    <location>
        <begin position="237"/>
        <end position="260"/>
    </location>
</feature>
<dbReference type="Gene3D" id="1.20.1250.20">
    <property type="entry name" value="MFS general substrate transporter like domains"/>
    <property type="match status" value="2"/>
</dbReference>
<dbReference type="EMBL" id="VBSB01000003">
    <property type="protein sequence ID" value="NTY58834.1"/>
    <property type="molecule type" value="Genomic_DNA"/>
</dbReference>
<evidence type="ECO:0000256" key="2">
    <source>
        <dbReference type="ARBA" id="ARBA00022692"/>
    </source>
</evidence>
<feature type="transmembrane region" description="Helical" evidence="5">
    <location>
        <begin position="211"/>
        <end position="231"/>
    </location>
</feature>
<comment type="subcellular location">
    <subcellularLocation>
        <location evidence="1">Cell membrane</location>
        <topology evidence="1">Multi-pass membrane protein</topology>
    </subcellularLocation>
</comment>
<feature type="transmembrane region" description="Helical" evidence="5">
    <location>
        <begin position="27"/>
        <end position="46"/>
    </location>
</feature>
<keyword evidence="3 5" id="KW-1133">Transmembrane helix</keyword>
<feature type="domain" description="Major facilitator superfamily (MFS) profile" evidence="6">
    <location>
        <begin position="1"/>
        <end position="385"/>
    </location>
</feature>
<evidence type="ECO:0000313" key="7">
    <source>
        <dbReference type="EMBL" id="NTY58834.1"/>
    </source>
</evidence>
<feature type="transmembrane region" description="Helical" evidence="5">
    <location>
        <begin position="272"/>
        <end position="293"/>
    </location>
</feature>
<evidence type="ECO:0000313" key="8">
    <source>
        <dbReference type="Proteomes" id="UP000708347"/>
    </source>
</evidence>
<feature type="transmembrane region" description="Helical" evidence="5">
    <location>
        <begin position="335"/>
        <end position="354"/>
    </location>
</feature>
<feature type="transmembrane region" description="Helical" evidence="5">
    <location>
        <begin position="130"/>
        <end position="156"/>
    </location>
</feature>
<accession>A0ABX2JPW7</accession>
<organism evidence="7 8">
    <name type="scientific">Mycolicibacterium sphagni</name>
    <dbReference type="NCBI Taxonomy" id="1786"/>
    <lineage>
        <taxon>Bacteria</taxon>
        <taxon>Bacillati</taxon>
        <taxon>Actinomycetota</taxon>
        <taxon>Actinomycetes</taxon>
        <taxon>Mycobacteriales</taxon>
        <taxon>Mycobacteriaceae</taxon>
        <taxon>Mycolicibacterium</taxon>
    </lineage>
</organism>
<protein>
    <submittedName>
        <fullName evidence="7">MFS transporter</fullName>
    </submittedName>
</protein>
<feature type="transmembrane region" description="Helical" evidence="5">
    <location>
        <begin position="89"/>
        <end position="109"/>
    </location>
</feature>
<dbReference type="InterPro" id="IPR020846">
    <property type="entry name" value="MFS_dom"/>
</dbReference>
<name>A0ABX2JPW7_9MYCO</name>
<dbReference type="Pfam" id="PF07690">
    <property type="entry name" value="MFS_1"/>
    <property type="match status" value="1"/>
</dbReference>
<reference evidence="7 8" key="1">
    <citation type="submission" date="2019-05" db="EMBL/GenBank/DDBJ databases">
        <title>Mycolicibacterium sphagni ENV482 genome assembly.</title>
        <authorList>
            <person name="Chen W."/>
            <person name="Faulkner N.W."/>
            <person name="Hyman M.R."/>
        </authorList>
    </citation>
    <scope>NUCLEOTIDE SEQUENCE [LARGE SCALE GENOMIC DNA]</scope>
    <source>
        <strain evidence="7 8">ENV482</strain>
    </source>
</reference>
<gene>
    <name evidence="7" type="ORF">FEG63_04620</name>
</gene>
<dbReference type="SUPFAM" id="SSF103473">
    <property type="entry name" value="MFS general substrate transporter"/>
    <property type="match status" value="1"/>
</dbReference>
<evidence type="ECO:0000256" key="5">
    <source>
        <dbReference type="SAM" id="Phobius"/>
    </source>
</evidence>
<keyword evidence="8" id="KW-1185">Reference proteome</keyword>
<keyword evidence="2 5" id="KW-0812">Transmembrane</keyword>
<feature type="transmembrane region" description="Helical" evidence="5">
    <location>
        <begin position="299"/>
        <end position="323"/>
    </location>
</feature>
<evidence type="ECO:0000256" key="4">
    <source>
        <dbReference type="ARBA" id="ARBA00023136"/>
    </source>
</evidence>